<dbReference type="InterPro" id="IPR009051">
    <property type="entry name" value="Helical_ferredxn"/>
</dbReference>
<evidence type="ECO:0000256" key="6">
    <source>
        <dbReference type="ARBA" id="ARBA00023004"/>
    </source>
</evidence>
<keyword evidence="2" id="KW-0285">Flavoprotein</keyword>
<evidence type="ECO:0000313" key="11">
    <source>
        <dbReference type="Proteomes" id="UP000002945"/>
    </source>
</evidence>
<evidence type="ECO:0000259" key="9">
    <source>
        <dbReference type="PROSITE" id="PS51387"/>
    </source>
</evidence>
<dbReference type="Gene3D" id="1.10.1060.10">
    <property type="entry name" value="Alpha-helical ferredoxin"/>
    <property type="match status" value="1"/>
</dbReference>
<evidence type="ECO:0000256" key="5">
    <source>
        <dbReference type="ARBA" id="ARBA00023002"/>
    </source>
</evidence>
<dbReference type="HOGENOM" id="CLU_010756_0_0_10"/>
<evidence type="ECO:0000256" key="2">
    <source>
        <dbReference type="ARBA" id="ARBA00022630"/>
    </source>
</evidence>
<dbReference type="eggNOG" id="COG0277">
    <property type="taxonomic scope" value="Bacteria"/>
</dbReference>
<keyword evidence="7" id="KW-0411">Iron-sulfur</keyword>
<dbReference type="SUPFAM" id="SSF56176">
    <property type="entry name" value="FAD-binding/transporter-associated domain-like"/>
    <property type="match status" value="1"/>
</dbReference>
<dbReference type="eggNOG" id="COG0247">
    <property type="taxonomic scope" value="Bacteria"/>
</dbReference>
<gene>
    <name evidence="10" type="ORF">KAOT1_08934</name>
</gene>
<dbReference type="OrthoDB" id="9767256at2"/>
<dbReference type="Gene3D" id="1.10.45.10">
    <property type="entry name" value="Vanillyl-alcohol Oxidase, Chain A, domain 4"/>
    <property type="match status" value="1"/>
</dbReference>
<evidence type="ECO:0000256" key="4">
    <source>
        <dbReference type="ARBA" id="ARBA00022827"/>
    </source>
</evidence>
<dbReference type="GO" id="GO:0071949">
    <property type="term" value="F:FAD binding"/>
    <property type="evidence" value="ECO:0007669"/>
    <property type="project" value="InterPro"/>
</dbReference>
<dbReference type="PROSITE" id="PS00198">
    <property type="entry name" value="4FE4S_FER_1"/>
    <property type="match status" value="1"/>
</dbReference>
<keyword evidence="11" id="KW-1185">Reference proteome</keyword>
<keyword evidence="3" id="KW-0479">Metal-binding</keyword>
<organism evidence="10 11">
    <name type="scientific">Kordia algicida OT-1</name>
    <dbReference type="NCBI Taxonomy" id="391587"/>
    <lineage>
        <taxon>Bacteria</taxon>
        <taxon>Pseudomonadati</taxon>
        <taxon>Bacteroidota</taxon>
        <taxon>Flavobacteriia</taxon>
        <taxon>Flavobacteriales</taxon>
        <taxon>Flavobacteriaceae</taxon>
        <taxon>Kordia</taxon>
    </lineage>
</organism>
<sequence length="972" mass="108396">MKTKLEQLKNTFSGTIFYDDLHRILYATDASVYRKLPLAVAYPKNTSDLKLLIDFATTQKTSLIPRTAGTSLAGQCVGEGIVVDVSKYFTKILSVDEKAKTVTVQPGVVRDELNTYLKPLNLFFGPNTSTSNRCMIGGMVGNNSSGTTSVQYGVTRDKIISMDVILSDGSEVTFGEITTEEFHQKRTLTTLEGSIYQKIYELLIDKNNQARIRIEFPKAEIHRRNTGYAIDELLKTQPFSENGETFNMCRLLSGSEGTLAFTTKITLQLDYLPPTHSCVVAAHYRSIEACLQSVSGTMKHNLYTCEMMDKIILDCTKSNLAQAKNRFFVKGDPQAILLLELRSNTEADLAKQTNELIISLENEGKSYDFPVLKGDEIAKAMELRKAGLGLLGNIIGDKKAVACIEDTAVALEDLSKYISEFSQLMKNYQQEAVYYAHAGAGELHLRPILNLKKKEDVVLFRKITRDVAKLVKKYKGSFSGEHGDGIVRAEFIPIMIGEKNYELLKEVKAVFDPNNIFNPGKIVDAAKMDTSLRYEIDRTEPEIETIFDFSDSQGILRAAEKCNGSGDCRKPASFSGTMCPSYRATTNEKDTTRARANALREFLTVSEKENKFDQPELKEVFDLCLSCKACASECPSNVDVAALKAEFLHQYYKSNTPTFRDKAFAFSTKSNRLASRFSGLSNFVKTNSFTAKIIKNKLGVAQERTLPINSKKTLDKILKKSVSQLNKSVSKAKKVYIFSDEFTNYLESEIGQDALVVLSTLGYEIKHVAHEESGRTFISKGFLEEAKKVANKNVEIFKNIINENAVLVGIEPSAILTFRDEYIRLADDKVAAKHIAVHTYLLEEFLAAEIQAGEITSEAFTEEAKNVKIHVHCYQKSLSNQKCTYDILNLPKNYKPTIIASGCCGMAGSFGYEKEHYEVSMNIGEQSLFPAVRAAEIDTMIAANGTSCRHQIKDGTQKEALHPITILRRALR</sequence>
<dbReference type="InterPro" id="IPR016171">
    <property type="entry name" value="Vanillyl_alc_oxidase_C-sub2"/>
</dbReference>
<keyword evidence="6" id="KW-0408">Iron</keyword>
<protein>
    <submittedName>
        <fullName evidence="10">Probable oxidoreductase</fullName>
    </submittedName>
</protein>
<dbReference type="InterPro" id="IPR036318">
    <property type="entry name" value="FAD-bd_PCMH-like_sf"/>
</dbReference>
<dbReference type="AlphaFoldDB" id="A9E7S2"/>
<comment type="caution">
    <text evidence="10">The sequence shown here is derived from an EMBL/GenBank/DDBJ whole genome shotgun (WGS) entry which is preliminary data.</text>
</comment>
<dbReference type="GO" id="GO:0004458">
    <property type="term" value="F:D-lactate dehydrogenase (cytochrome) activity"/>
    <property type="evidence" value="ECO:0007669"/>
    <property type="project" value="TreeGrafter"/>
</dbReference>
<dbReference type="Proteomes" id="UP000002945">
    <property type="component" value="Unassembled WGS sequence"/>
</dbReference>
<dbReference type="PANTHER" id="PTHR11748:SF119">
    <property type="entry name" value="D-2-HYDROXYGLUTARATE DEHYDROGENASE"/>
    <property type="match status" value="1"/>
</dbReference>
<feature type="domain" description="4Fe-4S ferredoxin-type" evidence="8">
    <location>
        <begin position="613"/>
        <end position="646"/>
    </location>
</feature>
<dbReference type="GO" id="GO:0046872">
    <property type="term" value="F:metal ion binding"/>
    <property type="evidence" value="ECO:0007669"/>
    <property type="project" value="UniProtKB-KW"/>
</dbReference>
<dbReference type="GO" id="GO:1903457">
    <property type="term" value="P:lactate catabolic process"/>
    <property type="evidence" value="ECO:0007669"/>
    <property type="project" value="TreeGrafter"/>
</dbReference>
<dbReference type="InterPro" id="IPR006094">
    <property type="entry name" value="Oxid_FAD_bind_N"/>
</dbReference>
<evidence type="ECO:0000256" key="7">
    <source>
        <dbReference type="ARBA" id="ARBA00023014"/>
    </source>
</evidence>
<evidence type="ECO:0000313" key="10">
    <source>
        <dbReference type="EMBL" id="EDP94926.1"/>
    </source>
</evidence>
<evidence type="ECO:0000256" key="3">
    <source>
        <dbReference type="ARBA" id="ARBA00022723"/>
    </source>
</evidence>
<comment type="cofactor">
    <cofactor evidence="1">
        <name>FAD</name>
        <dbReference type="ChEBI" id="CHEBI:57692"/>
    </cofactor>
</comment>
<evidence type="ECO:0000256" key="1">
    <source>
        <dbReference type="ARBA" id="ARBA00001974"/>
    </source>
</evidence>
<dbReference type="Gene3D" id="3.30.465.10">
    <property type="match status" value="1"/>
</dbReference>
<dbReference type="GO" id="GO:0051536">
    <property type="term" value="F:iron-sulfur cluster binding"/>
    <property type="evidence" value="ECO:0007669"/>
    <property type="project" value="UniProtKB-KW"/>
</dbReference>
<dbReference type="PROSITE" id="PS51379">
    <property type="entry name" value="4FE4S_FER_2"/>
    <property type="match status" value="1"/>
</dbReference>
<keyword evidence="5" id="KW-0560">Oxidoreductase</keyword>
<dbReference type="InterPro" id="IPR017896">
    <property type="entry name" value="4Fe4S_Fe-S-bd"/>
</dbReference>
<evidence type="ECO:0000259" key="8">
    <source>
        <dbReference type="PROSITE" id="PS51379"/>
    </source>
</evidence>
<dbReference type="Pfam" id="PF13534">
    <property type="entry name" value="Fer4_17"/>
    <property type="match status" value="1"/>
</dbReference>
<dbReference type="Gene3D" id="3.30.70.2740">
    <property type="match status" value="1"/>
</dbReference>
<accession>A9E7S2</accession>
<reference evidence="10 11" key="1">
    <citation type="journal article" date="2011" name="J. Bacteriol.">
        <title>Genome sequence of the algicidal bacterium Kordia algicida OT-1.</title>
        <authorList>
            <person name="Lee H.S."/>
            <person name="Kang S.G."/>
            <person name="Kwon K.K."/>
            <person name="Lee J.H."/>
            <person name="Kim S.J."/>
        </authorList>
    </citation>
    <scope>NUCLEOTIDE SEQUENCE [LARGE SCALE GENOMIC DNA]</scope>
    <source>
        <strain evidence="10 11">OT-1</strain>
    </source>
</reference>
<dbReference type="PANTHER" id="PTHR11748">
    <property type="entry name" value="D-LACTATE DEHYDROGENASE"/>
    <property type="match status" value="1"/>
</dbReference>
<name>A9E7S2_9FLAO</name>
<proteinExistence type="predicted"/>
<dbReference type="SUPFAM" id="SSF55103">
    <property type="entry name" value="FAD-linked oxidases, C-terminal domain"/>
    <property type="match status" value="1"/>
</dbReference>
<dbReference type="InterPro" id="IPR016169">
    <property type="entry name" value="FAD-bd_PCMH_sub2"/>
</dbReference>
<keyword evidence="4" id="KW-0274">FAD</keyword>
<dbReference type="EMBL" id="ABIB01000012">
    <property type="protein sequence ID" value="EDP94926.1"/>
    <property type="molecule type" value="Genomic_DNA"/>
</dbReference>
<dbReference type="RefSeq" id="WP_007094349.1">
    <property type="nucleotide sequence ID" value="NZ_CP142125.1"/>
</dbReference>
<dbReference type="GO" id="GO:0008720">
    <property type="term" value="F:D-lactate dehydrogenase (NAD+) activity"/>
    <property type="evidence" value="ECO:0007669"/>
    <property type="project" value="TreeGrafter"/>
</dbReference>
<dbReference type="InterPro" id="IPR016164">
    <property type="entry name" value="FAD-linked_Oxase-like_C"/>
</dbReference>
<feature type="domain" description="FAD-binding PCMH-type" evidence="9">
    <location>
        <begin position="33"/>
        <end position="272"/>
    </location>
</feature>
<dbReference type="SUPFAM" id="SSF46548">
    <property type="entry name" value="alpha-helical ferredoxin"/>
    <property type="match status" value="1"/>
</dbReference>
<dbReference type="Pfam" id="PF01565">
    <property type="entry name" value="FAD_binding_4"/>
    <property type="match status" value="1"/>
</dbReference>
<dbReference type="STRING" id="391587.KAOT1_08934"/>
<dbReference type="InterPro" id="IPR016166">
    <property type="entry name" value="FAD-bd_PCMH"/>
</dbReference>
<dbReference type="InterPro" id="IPR017900">
    <property type="entry name" value="4Fe4S_Fe_S_CS"/>
</dbReference>
<dbReference type="InterPro" id="IPR004113">
    <property type="entry name" value="FAD-bd_oxidored_4_C"/>
</dbReference>
<dbReference type="PROSITE" id="PS51387">
    <property type="entry name" value="FAD_PCMH"/>
    <property type="match status" value="1"/>
</dbReference>
<dbReference type="Pfam" id="PF02913">
    <property type="entry name" value="FAD-oxidase_C"/>
    <property type="match status" value="1"/>
</dbReference>